<name>A0A517YYS2_9BACT</name>
<protein>
    <submittedName>
        <fullName evidence="1">Uncharacterized protein</fullName>
    </submittedName>
</protein>
<gene>
    <name evidence="1" type="ORF">KS4_34370</name>
</gene>
<dbReference type="EMBL" id="CP036425">
    <property type="protein sequence ID" value="QDU35356.1"/>
    <property type="molecule type" value="Genomic_DNA"/>
</dbReference>
<reference evidence="1 2" key="1">
    <citation type="submission" date="2019-02" db="EMBL/GenBank/DDBJ databases">
        <title>Deep-cultivation of Planctomycetes and their phenomic and genomic characterization uncovers novel biology.</title>
        <authorList>
            <person name="Wiegand S."/>
            <person name="Jogler M."/>
            <person name="Boedeker C."/>
            <person name="Pinto D."/>
            <person name="Vollmers J."/>
            <person name="Rivas-Marin E."/>
            <person name="Kohn T."/>
            <person name="Peeters S.H."/>
            <person name="Heuer A."/>
            <person name="Rast P."/>
            <person name="Oberbeckmann S."/>
            <person name="Bunk B."/>
            <person name="Jeske O."/>
            <person name="Meyerdierks A."/>
            <person name="Storesund J.E."/>
            <person name="Kallscheuer N."/>
            <person name="Luecker S."/>
            <person name="Lage O.M."/>
            <person name="Pohl T."/>
            <person name="Merkel B.J."/>
            <person name="Hornburger P."/>
            <person name="Mueller R.-W."/>
            <person name="Bruemmer F."/>
            <person name="Labrenz M."/>
            <person name="Spormann A.M."/>
            <person name="Op den Camp H."/>
            <person name="Overmann J."/>
            <person name="Amann R."/>
            <person name="Jetten M.S.M."/>
            <person name="Mascher T."/>
            <person name="Medema M.H."/>
            <person name="Devos D.P."/>
            <person name="Kaster A.-K."/>
            <person name="Ovreas L."/>
            <person name="Rohde M."/>
            <person name="Galperin M.Y."/>
            <person name="Jogler C."/>
        </authorList>
    </citation>
    <scope>NUCLEOTIDE SEQUENCE [LARGE SCALE GENOMIC DNA]</scope>
    <source>
        <strain evidence="1 2">KS4</strain>
    </source>
</reference>
<dbReference type="AlphaFoldDB" id="A0A517YYS2"/>
<accession>A0A517YYS2</accession>
<evidence type="ECO:0000313" key="1">
    <source>
        <dbReference type="EMBL" id="QDU35356.1"/>
    </source>
</evidence>
<dbReference type="KEGG" id="pcor:KS4_34370"/>
<sequence>MGYWTEEKALKSWANLFEVAELNMVCGDGACGCGVDRWMNDCDYSDDTTDVAFGAALYV</sequence>
<proteinExistence type="predicted"/>
<organism evidence="1 2">
    <name type="scientific">Poriferisphaera corsica</name>
    <dbReference type="NCBI Taxonomy" id="2528020"/>
    <lineage>
        <taxon>Bacteria</taxon>
        <taxon>Pseudomonadati</taxon>
        <taxon>Planctomycetota</taxon>
        <taxon>Phycisphaerae</taxon>
        <taxon>Phycisphaerales</taxon>
        <taxon>Phycisphaeraceae</taxon>
        <taxon>Poriferisphaera</taxon>
    </lineage>
</organism>
<keyword evidence="2" id="KW-1185">Reference proteome</keyword>
<dbReference type="Proteomes" id="UP000317369">
    <property type="component" value="Chromosome"/>
</dbReference>
<evidence type="ECO:0000313" key="2">
    <source>
        <dbReference type="Proteomes" id="UP000317369"/>
    </source>
</evidence>